<dbReference type="KEGG" id="pbj:VN24_08060"/>
<evidence type="ECO:0008006" key="3">
    <source>
        <dbReference type="Google" id="ProtNLM"/>
    </source>
</evidence>
<sequence>MYINMEFICDETVMNWTPKRLVIAGYTGKDQDSVKKHIAELKELGIPAPPQVPMLYDLSPELLLTSSEITVVQNDSSGEAEVVLLHMDGSWYAGLGSDHTDRVLEAVSIQKSKQVCAKTVTKELWLLDSFIDRWDEIEIKSWVQIDGGEQLYQSGKLGEFLHPEQLMRIVKDRGYADSDMALYCGTLPLHGGFVFGGSFRAELIDRKAGRKLELKYQMKLLKNAEEE</sequence>
<dbReference type="EMBL" id="CP011058">
    <property type="protein sequence ID" value="AJY74533.1"/>
    <property type="molecule type" value="Genomic_DNA"/>
</dbReference>
<organism evidence="1 2">
    <name type="scientific">Paenibacillus beijingensis</name>
    <dbReference type="NCBI Taxonomy" id="1126833"/>
    <lineage>
        <taxon>Bacteria</taxon>
        <taxon>Bacillati</taxon>
        <taxon>Bacillota</taxon>
        <taxon>Bacilli</taxon>
        <taxon>Bacillales</taxon>
        <taxon>Paenibacillaceae</taxon>
        <taxon>Paenibacillus</taxon>
    </lineage>
</organism>
<evidence type="ECO:0000313" key="2">
    <source>
        <dbReference type="Proteomes" id="UP000032633"/>
    </source>
</evidence>
<reference evidence="2" key="2">
    <citation type="submission" date="2015-03" db="EMBL/GenBank/DDBJ databases">
        <title>Genome sequence of Paenibacillus beijingensis strain DSM 24997T.</title>
        <authorList>
            <person name="Kwak Y."/>
            <person name="Shin J.-H."/>
        </authorList>
    </citation>
    <scope>NUCLEOTIDE SEQUENCE [LARGE SCALE GENOMIC DNA]</scope>
    <source>
        <strain evidence="2">DSM 24997</strain>
    </source>
</reference>
<dbReference type="STRING" id="1126833.VN24_08060"/>
<dbReference type="HOGENOM" id="CLU_074521_0_0_9"/>
<dbReference type="InterPro" id="IPR021269">
    <property type="entry name" value="DUF2848"/>
</dbReference>
<proteinExistence type="predicted"/>
<dbReference type="PATRIC" id="fig|1126833.4.peg.1774"/>
<name>A0A0D5NHY1_9BACL</name>
<evidence type="ECO:0000313" key="1">
    <source>
        <dbReference type="EMBL" id="AJY74533.1"/>
    </source>
</evidence>
<dbReference type="Proteomes" id="UP000032633">
    <property type="component" value="Chromosome"/>
</dbReference>
<reference evidence="1 2" key="1">
    <citation type="journal article" date="2015" name="J. Biotechnol.">
        <title>Complete genome sequence of Paenibacillus beijingensis 7188(T) (=DSM 24997(T)), a novel rhizobacterium from jujube garden soil.</title>
        <authorList>
            <person name="Kwak Y."/>
            <person name="Shin J.H."/>
        </authorList>
    </citation>
    <scope>NUCLEOTIDE SEQUENCE [LARGE SCALE GENOMIC DNA]</scope>
    <source>
        <strain evidence="1 2">DSM 24997</strain>
    </source>
</reference>
<keyword evidence="2" id="KW-1185">Reference proteome</keyword>
<gene>
    <name evidence="1" type="ORF">VN24_08060</name>
</gene>
<dbReference type="AlphaFoldDB" id="A0A0D5NHY1"/>
<dbReference type="Pfam" id="PF11010">
    <property type="entry name" value="DUF2848"/>
    <property type="match status" value="1"/>
</dbReference>
<protein>
    <recommendedName>
        <fullName evidence="3">DUF2848 domain-containing protein</fullName>
    </recommendedName>
</protein>
<accession>A0A0D5NHY1</accession>